<evidence type="ECO:0000259" key="6">
    <source>
        <dbReference type="SMART" id="SM00382"/>
    </source>
</evidence>
<dbReference type="Gene3D" id="3.40.50.300">
    <property type="entry name" value="P-loop containing nucleotide triphosphate hydrolases"/>
    <property type="match status" value="1"/>
</dbReference>
<dbReference type="SUPFAM" id="SSF48452">
    <property type="entry name" value="TPR-like"/>
    <property type="match status" value="1"/>
</dbReference>
<comment type="caution">
    <text evidence="9">The sequence shown here is derived from an EMBL/GenBank/DDBJ whole genome shotgun (WGS) entry which is preliminary data.</text>
</comment>
<evidence type="ECO:0000313" key="9">
    <source>
        <dbReference type="EMBL" id="MFD1322754.1"/>
    </source>
</evidence>
<dbReference type="PRINTS" id="PR00364">
    <property type="entry name" value="DISEASERSIST"/>
</dbReference>
<evidence type="ECO:0000313" key="10">
    <source>
        <dbReference type="Proteomes" id="UP001597260"/>
    </source>
</evidence>
<keyword evidence="4" id="KW-0804">Transcription</keyword>
<keyword evidence="2" id="KW-0805">Transcription regulation</keyword>
<dbReference type="RefSeq" id="WP_377571901.1">
    <property type="nucleotide sequence ID" value="NZ_JBHTMP010000023.1"/>
</dbReference>
<evidence type="ECO:0000256" key="3">
    <source>
        <dbReference type="ARBA" id="ARBA00023125"/>
    </source>
</evidence>
<evidence type="ECO:0000259" key="8">
    <source>
        <dbReference type="SMART" id="SM01043"/>
    </source>
</evidence>
<dbReference type="SUPFAM" id="SSF52540">
    <property type="entry name" value="P-loop containing nucleoside triphosphate hydrolases"/>
    <property type="match status" value="1"/>
</dbReference>
<dbReference type="InterPro" id="IPR001867">
    <property type="entry name" value="OmpR/PhoB-type_DNA-bd"/>
</dbReference>
<protein>
    <submittedName>
        <fullName evidence="9">BTAD domain-containing putative transcriptional regulator</fullName>
    </submittedName>
</protein>
<dbReference type="SMART" id="SM00382">
    <property type="entry name" value="AAA"/>
    <property type="match status" value="1"/>
</dbReference>
<dbReference type="InterPro" id="IPR051677">
    <property type="entry name" value="AfsR-DnrI-RedD_regulator"/>
</dbReference>
<evidence type="ECO:0000259" key="7">
    <source>
        <dbReference type="SMART" id="SM00862"/>
    </source>
</evidence>
<dbReference type="InterPro" id="IPR003593">
    <property type="entry name" value="AAA+_ATPase"/>
</dbReference>
<dbReference type="PANTHER" id="PTHR35807:SF1">
    <property type="entry name" value="TRANSCRIPTIONAL REGULATOR REDD"/>
    <property type="match status" value="1"/>
</dbReference>
<dbReference type="Gene3D" id="1.25.40.10">
    <property type="entry name" value="Tetratricopeptide repeat domain"/>
    <property type="match status" value="1"/>
</dbReference>
<accession>A0ABW3YHK2</accession>
<dbReference type="InterPro" id="IPR027417">
    <property type="entry name" value="P-loop_NTPase"/>
</dbReference>
<evidence type="ECO:0000256" key="4">
    <source>
        <dbReference type="ARBA" id="ARBA00023163"/>
    </source>
</evidence>
<comment type="similarity">
    <text evidence="1">Belongs to the AfsR/DnrI/RedD regulatory family.</text>
</comment>
<dbReference type="InterPro" id="IPR016032">
    <property type="entry name" value="Sig_transdc_resp-reg_C-effctor"/>
</dbReference>
<dbReference type="CDD" id="cd15831">
    <property type="entry name" value="BTAD"/>
    <property type="match status" value="1"/>
</dbReference>
<dbReference type="SUPFAM" id="SSF46894">
    <property type="entry name" value="C-terminal effector domain of the bipartite response regulators"/>
    <property type="match status" value="1"/>
</dbReference>
<evidence type="ECO:0000256" key="2">
    <source>
        <dbReference type="ARBA" id="ARBA00023015"/>
    </source>
</evidence>
<sequence>MTLAFRILGTPCVHRDGQPLRLPAGRPTSLLVTLLVHTNQAVPVGALVDELWGQKPPASAVPNLRSHICQLRTLLASSPSPETPRLSAGAGGYRLRVCPGELDAVEFDRLVSDGHSALARGELHAASAVLGQALSMWPTSTSGGPIGGPIVTAALDRLRQRRIGAAEAYFTCQLELWEGSSADLVARLRTHVAENPLRECAWAQLMTVLYRIGDIAGALDTFTTARRSLADDLGVQPSTELCDLHRAVLRRDPSLLHPRQRLAESPVRPRTWRARTAPVEGSTSTGPGTPPVPVPHELPHDVNAFVGRGAELDRLHDVLSTVGDRPVAVAVYGMPGTGKSALAMRAAAAVVDRFPDGQIYLDLGGSAADTPPLAPAEVPARLARSLAGPSAPAPSTLAEAHALVRSLLFGRRILLLLDNAAEAAQVADLLPVRGGSALLVTTRARLPTVEGLHLRLGPLAEADAVELLHHSAGRQRINGGPAAIVVDLCERLPLTVRAAGSRLAQRPHWSVARLATRLRDECHRLDELAIRPRLAASCRFLGDAGAAFRRLGLLRLGHVTPDIVAALLDTGPELAGTALDRLVEAQLVEPVGAGRFQMSRLLWLYAAELAADERQGARDAAVRRVLVTFATTAARAARLLRLPVSCDSTRWPDVRLGPQLASPDEAMKWLRGEQHNLIGLARQAAARHDDTARSAARLLQVVHRCLPRTSAG</sequence>
<dbReference type="SMART" id="SM01043">
    <property type="entry name" value="BTAD"/>
    <property type="match status" value="1"/>
</dbReference>
<name>A0ABW3YHK2_9ACTN</name>
<dbReference type="Proteomes" id="UP001597260">
    <property type="component" value="Unassembled WGS sequence"/>
</dbReference>
<proteinExistence type="inferred from homology"/>
<evidence type="ECO:0000256" key="1">
    <source>
        <dbReference type="ARBA" id="ARBA00005820"/>
    </source>
</evidence>
<feature type="region of interest" description="Disordered" evidence="5">
    <location>
        <begin position="259"/>
        <end position="293"/>
    </location>
</feature>
<dbReference type="PANTHER" id="PTHR35807">
    <property type="entry name" value="TRANSCRIPTIONAL REGULATOR REDD-RELATED"/>
    <property type="match status" value="1"/>
</dbReference>
<dbReference type="EMBL" id="JBHTMP010000023">
    <property type="protein sequence ID" value="MFD1322754.1"/>
    <property type="molecule type" value="Genomic_DNA"/>
</dbReference>
<dbReference type="InterPro" id="IPR005158">
    <property type="entry name" value="BTAD"/>
</dbReference>
<gene>
    <name evidence="9" type="ORF">ACFQ4H_16775</name>
</gene>
<keyword evidence="10" id="KW-1185">Reference proteome</keyword>
<feature type="domain" description="Bacterial transcriptional activator" evidence="8">
    <location>
        <begin position="102"/>
        <end position="249"/>
    </location>
</feature>
<reference evidence="10" key="1">
    <citation type="journal article" date="2019" name="Int. J. Syst. Evol. Microbiol.">
        <title>The Global Catalogue of Microorganisms (GCM) 10K type strain sequencing project: providing services to taxonomists for standard genome sequencing and annotation.</title>
        <authorList>
            <consortium name="The Broad Institute Genomics Platform"/>
            <consortium name="The Broad Institute Genome Sequencing Center for Infectious Disease"/>
            <person name="Wu L."/>
            <person name="Ma J."/>
        </authorList>
    </citation>
    <scope>NUCLEOTIDE SEQUENCE [LARGE SCALE GENOMIC DNA]</scope>
    <source>
        <strain evidence="10">JCM 31037</strain>
    </source>
</reference>
<dbReference type="InterPro" id="IPR041664">
    <property type="entry name" value="AAA_16"/>
</dbReference>
<feature type="domain" description="OmpR/PhoB-type" evidence="7">
    <location>
        <begin position="17"/>
        <end position="95"/>
    </location>
</feature>
<feature type="domain" description="AAA+ ATPase" evidence="6">
    <location>
        <begin position="325"/>
        <end position="589"/>
    </location>
</feature>
<dbReference type="InterPro" id="IPR011990">
    <property type="entry name" value="TPR-like_helical_dom_sf"/>
</dbReference>
<organism evidence="9 10">
    <name type="scientific">Micromonospora sonneratiae</name>
    <dbReference type="NCBI Taxonomy" id="1184706"/>
    <lineage>
        <taxon>Bacteria</taxon>
        <taxon>Bacillati</taxon>
        <taxon>Actinomycetota</taxon>
        <taxon>Actinomycetes</taxon>
        <taxon>Micromonosporales</taxon>
        <taxon>Micromonosporaceae</taxon>
        <taxon>Micromonospora</taxon>
    </lineage>
</organism>
<feature type="compositionally biased region" description="Low complexity" evidence="5">
    <location>
        <begin position="278"/>
        <end position="287"/>
    </location>
</feature>
<evidence type="ECO:0000256" key="5">
    <source>
        <dbReference type="SAM" id="MobiDB-lite"/>
    </source>
</evidence>
<dbReference type="Pfam" id="PF13191">
    <property type="entry name" value="AAA_16"/>
    <property type="match status" value="1"/>
</dbReference>
<dbReference type="Pfam" id="PF03704">
    <property type="entry name" value="BTAD"/>
    <property type="match status" value="1"/>
</dbReference>
<dbReference type="SMART" id="SM00862">
    <property type="entry name" value="Trans_reg_C"/>
    <property type="match status" value="1"/>
</dbReference>
<dbReference type="Gene3D" id="1.10.10.10">
    <property type="entry name" value="Winged helix-like DNA-binding domain superfamily/Winged helix DNA-binding domain"/>
    <property type="match status" value="1"/>
</dbReference>
<keyword evidence="3" id="KW-0238">DNA-binding</keyword>
<dbReference type="InterPro" id="IPR036388">
    <property type="entry name" value="WH-like_DNA-bd_sf"/>
</dbReference>